<reference evidence="5" key="2">
    <citation type="submission" date="2019-04" db="EMBL/GenBank/DDBJ databases">
        <authorList>
            <person name="Pasella M."/>
        </authorList>
    </citation>
    <scope>NUCLEOTIDE SEQUENCE</scope>
    <source>
        <strain evidence="5">TZ0704</strain>
    </source>
</reference>
<dbReference type="InterPro" id="IPR009666">
    <property type="entry name" value="Uncharacterised_Ycf35"/>
</dbReference>
<proteinExistence type="inferred from homology"/>
<gene>
    <name evidence="5" type="primary">ycf35</name>
</gene>
<dbReference type="AlphaFoldDB" id="A0A4D6WSP6"/>
<dbReference type="PANTHER" id="PTHR39638">
    <property type="entry name" value="YCF35"/>
    <property type="match status" value="1"/>
</dbReference>
<evidence type="ECO:0000313" key="5">
    <source>
        <dbReference type="EMBL" id="QCI06416.1"/>
    </source>
</evidence>
<reference evidence="5" key="1">
    <citation type="journal article" date="2019" name="Mol. Phylogenet. Evol.">
        <title>Morphological evolution and classification of the red algal order Ceramiales inferred using plastid phylogenomics.</title>
        <authorList>
            <person name="Diaz-Tapia P."/>
            <person name="Pasella M.M."/>
            <person name="Verbruggen H."/>
            <person name="Maggs C.A."/>
        </authorList>
    </citation>
    <scope>NUCLEOTIDE SEQUENCE</scope>
    <source>
        <strain evidence="5">TZ0704</strain>
    </source>
</reference>
<evidence type="ECO:0000256" key="4">
    <source>
        <dbReference type="ARBA" id="ARBA00022640"/>
    </source>
</evidence>
<dbReference type="GO" id="GO:0009536">
    <property type="term" value="C:plastid"/>
    <property type="evidence" value="ECO:0007669"/>
    <property type="project" value="UniProtKB-SubCell"/>
</dbReference>
<protein>
    <recommendedName>
        <fullName evidence="3">Uncharacterized protein ycf35</fullName>
    </recommendedName>
</protein>
<organism evidence="5">
    <name type="scientific">Dictyurus purpurascens</name>
    <dbReference type="NCBI Taxonomy" id="189649"/>
    <lineage>
        <taxon>Eukaryota</taxon>
        <taxon>Rhodophyta</taxon>
        <taxon>Florideophyceae</taxon>
        <taxon>Rhodymeniophycidae</taxon>
        <taxon>Ceramiales</taxon>
        <taxon>Dasyaceae</taxon>
        <taxon>Dictyurus</taxon>
    </lineage>
</organism>
<evidence type="ECO:0000256" key="3">
    <source>
        <dbReference type="ARBA" id="ARBA00021585"/>
    </source>
</evidence>
<dbReference type="PANTHER" id="PTHR39638:SF2">
    <property type="entry name" value="YCF35"/>
    <property type="match status" value="1"/>
</dbReference>
<sequence>MSHFSKIKTNISDLEMLKKTLKDLGFTYSLKKEISQVSTITVFNKNIDNKNLFSFSWDGREYTLIADLFFWSLNVSVDYFLEKLTQQYAYNMITKESLVNGFDSKSKVLMKDGSIKLVVQRWNNNGYK</sequence>
<name>A0A4D6WSP6_9FLOR</name>
<keyword evidence="4 5" id="KW-0934">Plastid</keyword>
<dbReference type="Pfam" id="PF06868">
    <property type="entry name" value="DUF1257"/>
    <property type="match status" value="1"/>
</dbReference>
<evidence type="ECO:0000256" key="2">
    <source>
        <dbReference type="ARBA" id="ARBA00009068"/>
    </source>
</evidence>
<geneLocation type="plastid" evidence="5"/>
<comment type="similarity">
    <text evidence="2">Belongs to the ycf35 family.</text>
</comment>
<accession>A0A4D6WSP6</accession>
<dbReference type="EMBL" id="MK814652">
    <property type="protein sequence ID" value="QCI06416.1"/>
    <property type="molecule type" value="Genomic_DNA"/>
</dbReference>
<comment type="subcellular location">
    <subcellularLocation>
        <location evidence="1">Plastid</location>
    </subcellularLocation>
</comment>
<evidence type="ECO:0000256" key="1">
    <source>
        <dbReference type="ARBA" id="ARBA00004474"/>
    </source>
</evidence>